<dbReference type="PANTHER" id="PTHR10804:SF11">
    <property type="entry name" value="PROLIFERATION-ASSOCIATED PROTEIN 2G4"/>
    <property type="match status" value="1"/>
</dbReference>
<proteinExistence type="inferred from homology"/>
<dbReference type="InterPro" id="IPR047113">
    <property type="entry name" value="PA2G4/ARX1"/>
</dbReference>
<evidence type="ECO:0000313" key="4">
    <source>
        <dbReference type="Proteomes" id="UP000193467"/>
    </source>
</evidence>
<protein>
    <submittedName>
        <fullName evidence="3">Peptidase M24, structural domain-containing protein</fullName>
    </submittedName>
</protein>
<dbReference type="InterPro" id="IPR000994">
    <property type="entry name" value="Pept_M24"/>
</dbReference>
<dbReference type="PANTHER" id="PTHR10804">
    <property type="entry name" value="PROTEASE FAMILY M24 METHIONYL AMINOPEPTIDASE, AMINOPEPTIDASE P"/>
    <property type="match status" value="1"/>
</dbReference>
<name>A0A1Y2ELP0_9BASI</name>
<dbReference type="EMBL" id="MCGR01000052">
    <property type="protein sequence ID" value="ORY72428.1"/>
    <property type="molecule type" value="Genomic_DNA"/>
</dbReference>
<dbReference type="SUPFAM" id="SSF55920">
    <property type="entry name" value="Creatinase/aminopeptidase"/>
    <property type="match status" value="1"/>
</dbReference>
<comment type="caution">
    <text evidence="3">The sequence shown here is derived from an EMBL/GenBank/DDBJ whole genome shotgun (WGS) entry which is preliminary data.</text>
</comment>
<dbReference type="InterPro" id="IPR036388">
    <property type="entry name" value="WH-like_DNA-bd_sf"/>
</dbReference>
<dbReference type="OrthoDB" id="5876363at2759"/>
<dbReference type="InterPro" id="IPR036390">
    <property type="entry name" value="WH_DNA-bd_sf"/>
</dbReference>
<feature type="domain" description="Peptidase M24" evidence="2">
    <location>
        <begin position="23"/>
        <end position="196"/>
    </location>
</feature>
<evidence type="ECO:0000313" key="3">
    <source>
        <dbReference type="EMBL" id="ORY72428.1"/>
    </source>
</evidence>
<dbReference type="FunFam" id="1.10.10.10:FF:000029">
    <property type="entry name" value="Proliferation-associated 2G4, a"/>
    <property type="match status" value="1"/>
</dbReference>
<keyword evidence="4" id="KW-1185">Reference proteome</keyword>
<organism evidence="3 4">
    <name type="scientific">Leucosporidium creatinivorum</name>
    <dbReference type="NCBI Taxonomy" id="106004"/>
    <lineage>
        <taxon>Eukaryota</taxon>
        <taxon>Fungi</taxon>
        <taxon>Dikarya</taxon>
        <taxon>Basidiomycota</taxon>
        <taxon>Pucciniomycotina</taxon>
        <taxon>Microbotryomycetes</taxon>
        <taxon>Leucosporidiales</taxon>
        <taxon>Leucosporidium</taxon>
    </lineage>
</organism>
<evidence type="ECO:0000259" key="2">
    <source>
        <dbReference type="Pfam" id="PF00557"/>
    </source>
</evidence>
<dbReference type="Pfam" id="PF00557">
    <property type="entry name" value="Peptidase_M24"/>
    <property type="match status" value="1"/>
</dbReference>
<dbReference type="SUPFAM" id="SSF46785">
    <property type="entry name" value="Winged helix' DNA-binding domain"/>
    <property type="match status" value="1"/>
</dbReference>
<dbReference type="AlphaFoldDB" id="A0A1Y2ELP0"/>
<evidence type="ECO:0000256" key="1">
    <source>
        <dbReference type="ARBA" id="ARBA00007319"/>
    </source>
</evidence>
<dbReference type="STRING" id="106004.A0A1Y2ELP0"/>
<dbReference type="Gene3D" id="1.10.10.10">
    <property type="entry name" value="Winged helix-like DNA-binding domain superfamily/Winged helix DNA-binding domain"/>
    <property type="match status" value="1"/>
</dbReference>
<accession>A0A1Y2ELP0</accession>
<dbReference type="Gene3D" id="3.90.230.10">
    <property type="entry name" value="Creatinase/methionine aminopeptidase superfamily"/>
    <property type="match status" value="1"/>
</dbReference>
<dbReference type="FunCoup" id="A0A1Y2ELP0">
    <property type="interactions" value="827"/>
</dbReference>
<gene>
    <name evidence="3" type="ORF">BCR35DRAFT_282165</name>
</gene>
<sequence length="385" mass="40880">MAPTTTKTDAPVEGPLPTAVLDKYKAAAQVVSTTLQAIIAKAVDGANIIELQVEGDKLIEQGTAGLYNKVKGIPKGVAFPTTISVNSDIQNANVLPSDKESKATLAADDIVKICVGAHIDGYPVVAAETIVITSSPVTDIKATLITAAHQAAEAAIRAVKPGSKNWEVTAAIKAVLDEYESAGVKGVEGVLSHQHEQNSIEAKKGIVAVPTHSQRSDSDNSFTFEEGEVYGLNINVTNGDKTFKTADGSRTTIFQKTPTTYQLKLKTSRAVFTEISKKAGGFPFTLRVLEDETKSRAGIRECTQHQILKPYEVITTDKLSAQAFLTFTVTKTGAARLSLAPTYFSEERVKSDVAISDALKATLAKPLKAKPAKKKAVKAEGAKAE</sequence>
<dbReference type="InterPro" id="IPR036005">
    <property type="entry name" value="Creatinase/aminopeptidase-like"/>
</dbReference>
<reference evidence="3 4" key="1">
    <citation type="submission" date="2016-07" db="EMBL/GenBank/DDBJ databases">
        <title>Pervasive Adenine N6-methylation of Active Genes in Fungi.</title>
        <authorList>
            <consortium name="DOE Joint Genome Institute"/>
            <person name="Mondo S.J."/>
            <person name="Dannebaum R.O."/>
            <person name="Kuo R.C."/>
            <person name="Labutti K."/>
            <person name="Haridas S."/>
            <person name="Kuo A."/>
            <person name="Salamov A."/>
            <person name="Ahrendt S.R."/>
            <person name="Lipzen A."/>
            <person name="Sullivan W."/>
            <person name="Andreopoulos W.B."/>
            <person name="Clum A."/>
            <person name="Lindquist E."/>
            <person name="Daum C."/>
            <person name="Ramamoorthy G.K."/>
            <person name="Gryganskyi A."/>
            <person name="Culley D."/>
            <person name="Magnuson J.K."/>
            <person name="James T.Y."/>
            <person name="O'Malley M.A."/>
            <person name="Stajich J.E."/>
            <person name="Spatafora J.W."/>
            <person name="Visel A."/>
            <person name="Grigoriev I.V."/>
        </authorList>
    </citation>
    <scope>NUCLEOTIDE SEQUENCE [LARGE SCALE GENOMIC DNA]</scope>
    <source>
        <strain evidence="3 4">62-1032</strain>
    </source>
</reference>
<comment type="similarity">
    <text evidence="1">Belongs to the peptidase M24 family.</text>
</comment>
<dbReference type="InParanoid" id="A0A1Y2ELP0"/>
<dbReference type="Proteomes" id="UP000193467">
    <property type="component" value="Unassembled WGS sequence"/>
</dbReference>